<evidence type="ECO:0000313" key="5">
    <source>
        <dbReference type="EMBL" id="KAE8393129.1"/>
    </source>
</evidence>
<evidence type="ECO:0000256" key="1">
    <source>
        <dbReference type="ARBA" id="ARBA00006484"/>
    </source>
</evidence>
<dbReference type="PANTHER" id="PTHR44169:SF6">
    <property type="entry name" value="NADPH-DEPENDENT 1-ACYLDIHYDROXYACETONE PHOSPHATE REDUCTASE"/>
    <property type="match status" value="1"/>
</dbReference>
<dbReference type="PRINTS" id="PR00081">
    <property type="entry name" value="GDHRDH"/>
</dbReference>
<protein>
    <recommendedName>
        <fullName evidence="6">Hydroxybutyrate dehydrogenase</fullName>
    </recommendedName>
</protein>
<sequence length="282" mass="30655">MITKPTVLITGCSDDGIGSGLALTFHERGYHVFATARNIEKLTRLKDMPDVTLLTLDVLDQAHIDAAVQAVQKHTGGTLNYLVNNAGRNHFMPVLDEELDFTRKLFDTNVWAPVAITQAFAPLLIRAKGTTVFITSIAGHLNVPYMGVYSASKRSLEVIAETLRLELAPFHVGVLSIVTGAVRTLGQTYFGDFKLPEDSLYMPIQDTIARRARGEDGKSRADLMTYAKQVVSQITSGASGKFWCGDDAESVKYGSTHLPSSVMHSGVVQDTGLDVLAAQNQE</sequence>
<dbReference type="GO" id="GO:0005811">
    <property type="term" value="C:lipid droplet"/>
    <property type="evidence" value="ECO:0007669"/>
    <property type="project" value="TreeGrafter"/>
</dbReference>
<dbReference type="Gene3D" id="3.40.50.720">
    <property type="entry name" value="NAD(P)-binding Rossmann-like Domain"/>
    <property type="match status" value="1"/>
</dbReference>
<dbReference type="GO" id="GO:0004806">
    <property type="term" value="F:triacylglycerol lipase activity"/>
    <property type="evidence" value="ECO:0007669"/>
    <property type="project" value="TreeGrafter"/>
</dbReference>
<evidence type="ECO:0000256" key="4">
    <source>
        <dbReference type="RuleBase" id="RU000363"/>
    </source>
</evidence>
<keyword evidence="3" id="KW-0560">Oxidoreductase</keyword>
<organism evidence="5">
    <name type="scientific">Petromyces alliaceus</name>
    <name type="common">Aspergillus alliaceus</name>
    <dbReference type="NCBI Taxonomy" id="209559"/>
    <lineage>
        <taxon>Eukaryota</taxon>
        <taxon>Fungi</taxon>
        <taxon>Dikarya</taxon>
        <taxon>Ascomycota</taxon>
        <taxon>Pezizomycotina</taxon>
        <taxon>Eurotiomycetes</taxon>
        <taxon>Eurotiomycetidae</taxon>
        <taxon>Eurotiales</taxon>
        <taxon>Aspergillaceae</taxon>
        <taxon>Aspergillus</taxon>
        <taxon>Aspergillus subgen. Circumdati</taxon>
    </lineage>
</organism>
<keyword evidence="2" id="KW-0521">NADP</keyword>
<dbReference type="AlphaFoldDB" id="A0A5N7CGX4"/>
<evidence type="ECO:0000256" key="3">
    <source>
        <dbReference type="ARBA" id="ARBA00023002"/>
    </source>
</evidence>
<dbReference type="GO" id="GO:0044550">
    <property type="term" value="P:secondary metabolite biosynthetic process"/>
    <property type="evidence" value="ECO:0007669"/>
    <property type="project" value="UniProtKB-ARBA"/>
</dbReference>
<dbReference type="GO" id="GO:0005783">
    <property type="term" value="C:endoplasmic reticulum"/>
    <property type="evidence" value="ECO:0007669"/>
    <property type="project" value="TreeGrafter"/>
</dbReference>
<dbReference type="OrthoDB" id="2102561at2759"/>
<gene>
    <name evidence="5" type="ORF">BDV23DRAFT_181007</name>
</gene>
<dbReference type="GO" id="GO:0006654">
    <property type="term" value="P:phosphatidic acid biosynthetic process"/>
    <property type="evidence" value="ECO:0007669"/>
    <property type="project" value="TreeGrafter"/>
</dbReference>
<dbReference type="Proteomes" id="UP000326877">
    <property type="component" value="Unassembled WGS sequence"/>
</dbReference>
<dbReference type="EMBL" id="ML735232">
    <property type="protein sequence ID" value="KAE8393129.1"/>
    <property type="molecule type" value="Genomic_DNA"/>
</dbReference>
<name>A0A5N7CGX4_PETAA</name>
<dbReference type="Pfam" id="PF00106">
    <property type="entry name" value="adh_short"/>
    <property type="match status" value="1"/>
</dbReference>
<proteinExistence type="inferred from homology"/>
<dbReference type="InterPro" id="IPR020904">
    <property type="entry name" value="Sc_DH/Rdtase_CS"/>
</dbReference>
<dbReference type="PANTHER" id="PTHR44169">
    <property type="entry name" value="NADPH-DEPENDENT 1-ACYLDIHYDROXYACETONE PHOSPHATE REDUCTASE"/>
    <property type="match status" value="1"/>
</dbReference>
<dbReference type="GO" id="GO:0000140">
    <property type="term" value="F:acylglycerone-phosphate reductase (NADP+) activity"/>
    <property type="evidence" value="ECO:0007669"/>
    <property type="project" value="TreeGrafter"/>
</dbReference>
<comment type="similarity">
    <text evidence="1 4">Belongs to the short-chain dehydrogenases/reductases (SDR) family.</text>
</comment>
<dbReference type="InterPro" id="IPR002347">
    <property type="entry name" value="SDR_fam"/>
</dbReference>
<evidence type="ECO:0008006" key="6">
    <source>
        <dbReference type="Google" id="ProtNLM"/>
    </source>
</evidence>
<dbReference type="SUPFAM" id="SSF51735">
    <property type="entry name" value="NAD(P)-binding Rossmann-fold domains"/>
    <property type="match status" value="1"/>
</dbReference>
<dbReference type="CDD" id="cd05374">
    <property type="entry name" value="17beta-HSD-like_SDR_c"/>
    <property type="match status" value="1"/>
</dbReference>
<accession>A0A5N7CGX4</accession>
<reference evidence="5" key="1">
    <citation type="submission" date="2019-04" db="EMBL/GenBank/DDBJ databases">
        <title>Friends and foes A comparative genomics studyof 23 Aspergillus species from section Flavi.</title>
        <authorList>
            <consortium name="DOE Joint Genome Institute"/>
            <person name="Kjaerbolling I."/>
            <person name="Vesth T."/>
            <person name="Frisvad J.C."/>
            <person name="Nybo J.L."/>
            <person name="Theobald S."/>
            <person name="Kildgaard S."/>
            <person name="Isbrandt T."/>
            <person name="Kuo A."/>
            <person name="Sato A."/>
            <person name="Lyhne E.K."/>
            <person name="Kogle M.E."/>
            <person name="Wiebenga A."/>
            <person name="Kun R.S."/>
            <person name="Lubbers R.J."/>
            <person name="Makela M.R."/>
            <person name="Barry K."/>
            <person name="Chovatia M."/>
            <person name="Clum A."/>
            <person name="Daum C."/>
            <person name="Haridas S."/>
            <person name="He G."/>
            <person name="LaButti K."/>
            <person name="Lipzen A."/>
            <person name="Mondo S."/>
            <person name="Riley R."/>
            <person name="Salamov A."/>
            <person name="Simmons B.A."/>
            <person name="Magnuson J.K."/>
            <person name="Henrissat B."/>
            <person name="Mortensen U.H."/>
            <person name="Larsen T.O."/>
            <person name="Devries R.P."/>
            <person name="Grigoriev I.V."/>
            <person name="Machida M."/>
            <person name="Baker S.E."/>
            <person name="Andersen M.R."/>
        </authorList>
    </citation>
    <scope>NUCLEOTIDE SEQUENCE [LARGE SCALE GENOMIC DNA]</scope>
    <source>
        <strain evidence="5">IBT 14317</strain>
    </source>
</reference>
<evidence type="ECO:0000256" key="2">
    <source>
        <dbReference type="ARBA" id="ARBA00022857"/>
    </source>
</evidence>
<dbReference type="GO" id="GO:0019433">
    <property type="term" value="P:triglyceride catabolic process"/>
    <property type="evidence" value="ECO:0007669"/>
    <property type="project" value="TreeGrafter"/>
</dbReference>
<dbReference type="PROSITE" id="PS00061">
    <property type="entry name" value="ADH_SHORT"/>
    <property type="match status" value="1"/>
</dbReference>
<dbReference type="InterPro" id="IPR036291">
    <property type="entry name" value="NAD(P)-bd_dom_sf"/>
</dbReference>
<dbReference type="PRINTS" id="PR00080">
    <property type="entry name" value="SDRFAMILY"/>
</dbReference>